<evidence type="ECO:0000313" key="3">
    <source>
        <dbReference type="Proteomes" id="UP000514509"/>
    </source>
</evidence>
<dbReference type="RefSeq" id="WP_182412506.1">
    <property type="nucleotide sequence ID" value="NZ_CP055153.1"/>
</dbReference>
<evidence type="ECO:0000256" key="1">
    <source>
        <dbReference type="SAM" id="SignalP"/>
    </source>
</evidence>
<sequence length="246" mass="28327">MKSLTYFIHSFINFLIVVLLLVVSTSTQAQNVHYRDPYNPAKGYWKLYTDAATRTTSVKFFDVNHHQVYEEVIPEKYVKLTDRNINKINEAFDQVTRNHLIQAKVKSNALPLGPPQQSVQENSTTHFNHKKVNARAFSDSGIILNNFKYAGSTNYCVLYKNPERKSVNVSLIDEQGKVLYSEYESIAEYRRVFDFRGLYPGVYTLTVATSDHKYKYTEQLTISPITQNLQVEPANSNFLTTRASNF</sequence>
<gene>
    <name evidence="2" type="ORF">HUW48_19355</name>
</gene>
<feature type="chain" id="PRO_5029776244" description="T9SS type A sorting domain-containing protein" evidence="1">
    <location>
        <begin position="30"/>
        <end position="246"/>
    </location>
</feature>
<protein>
    <recommendedName>
        <fullName evidence="4">T9SS type A sorting domain-containing protein</fullName>
    </recommendedName>
</protein>
<keyword evidence="1" id="KW-0732">Signal</keyword>
<name>A0A7L7LB37_9BACT</name>
<dbReference type="AlphaFoldDB" id="A0A7L7LB37"/>
<accession>A0A7L7LB37</accession>
<reference evidence="2 3" key="1">
    <citation type="submission" date="2020-08" db="EMBL/GenBank/DDBJ databases">
        <title>Adhaeribacter dokdonensis sp. nov., isolated from the rhizosphere of Elymus tsukushiensis, a plant native to the Dokdo Islands, Republic of Korea.</title>
        <authorList>
            <person name="Ghim S.Y."/>
        </authorList>
    </citation>
    <scope>NUCLEOTIDE SEQUENCE [LARGE SCALE GENOMIC DNA]</scope>
    <source>
        <strain evidence="2 3">KUDC8001</strain>
    </source>
</reference>
<keyword evidence="3" id="KW-1185">Reference proteome</keyword>
<evidence type="ECO:0000313" key="2">
    <source>
        <dbReference type="EMBL" id="QMU30048.1"/>
    </source>
</evidence>
<proteinExistence type="predicted"/>
<dbReference type="EMBL" id="CP055153">
    <property type="protein sequence ID" value="QMU30048.1"/>
    <property type="molecule type" value="Genomic_DNA"/>
</dbReference>
<dbReference type="Proteomes" id="UP000514509">
    <property type="component" value="Chromosome"/>
</dbReference>
<feature type="signal peptide" evidence="1">
    <location>
        <begin position="1"/>
        <end position="29"/>
    </location>
</feature>
<organism evidence="2 3">
    <name type="scientific">Adhaeribacter radiodurans</name>
    <dbReference type="NCBI Taxonomy" id="2745197"/>
    <lineage>
        <taxon>Bacteria</taxon>
        <taxon>Pseudomonadati</taxon>
        <taxon>Bacteroidota</taxon>
        <taxon>Cytophagia</taxon>
        <taxon>Cytophagales</taxon>
        <taxon>Hymenobacteraceae</taxon>
        <taxon>Adhaeribacter</taxon>
    </lineage>
</organism>
<dbReference type="KEGG" id="add:HUW48_19355"/>
<evidence type="ECO:0008006" key="4">
    <source>
        <dbReference type="Google" id="ProtNLM"/>
    </source>
</evidence>